<protein>
    <submittedName>
        <fullName evidence="2">Uncharacterized protein</fullName>
    </submittedName>
</protein>
<dbReference type="AlphaFoldDB" id="A0A382KTG7"/>
<gene>
    <name evidence="2" type="ORF">METZ01_LOCUS280500</name>
</gene>
<evidence type="ECO:0000256" key="1">
    <source>
        <dbReference type="SAM" id="MobiDB-lite"/>
    </source>
</evidence>
<proteinExistence type="predicted"/>
<feature type="non-terminal residue" evidence="2">
    <location>
        <position position="1"/>
    </location>
</feature>
<dbReference type="EMBL" id="UINC01082666">
    <property type="protein sequence ID" value="SVC27646.1"/>
    <property type="molecule type" value="Genomic_DNA"/>
</dbReference>
<name>A0A382KTG7_9ZZZZ</name>
<sequence>GNRVSTLCDTDDDNQQGSQDNRVSMGGYFMVNLVKHKNCLS</sequence>
<reference evidence="2" key="1">
    <citation type="submission" date="2018-05" db="EMBL/GenBank/DDBJ databases">
        <authorList>
            <person name="Lanie J.A."/>
            <person name="Ng W.-L."/>
            <person name="Kazmierczak K.M."/>
            <person name="Andrzejewski T.M."/>
            <person name="Davidsen T.M."/>
            <person name="Wayne K.J."/>
            <person name="Tettelin H."/>
            <person name="Glass J.I."/>
            <person name="Rusch D."/>
            <person name="Podicherti R."/>
            <person name="Tsui H.-C.T."/>
            <person name="Winkler M.E."/>
        </authorList>
    </citation>
    <scope>NUCLEOTIDE SEQUENCE</scope>
</reference>
<organism evidence="2">
    <name type="scientific">marine metagenome</name>
    <dbReference type="NCBI Taxonomy" id="408172"/>
    <lineage>
        <taxon>unclassified sequences</taxon>
        <taxon>metagenomes</taxon>
        <taxon>ecological metagenomes</taxon>
    </lineage>
</organism>
<evidence type="ECO:0000313" key="2">
    <source>
        <dbReference type="EMBL" id="SVC27646.1"/>
    </source>
</evidence>
<accession>A0A382KTG7</accession>
<feature type="region of interest" description="Disordered" evidence="1">
    <location>
        <begin position="1"/>
        <end position="22"/>
    </location>
</feature>